<evidence type="ECO:0000313" key="2">
    <source>
        <dbReference type="Proteomes" id="UP000765509"/>
    </source>
</evidence>
<sequence length="72" mass="8484">MEEFPEFEMIQILDEIISNPAVREEHKELMLEFRREHTDAINLTKLSIYLRRQTIIACTYCSTHTSLARVAS</sequence>
<evidence type="ECO:0000313" key="1">
    <source>
        <dbReference type="EMBL" id="MBW0470080.1"/>
    </source>
</evidence>
<protein>
    <submittedName>
        <fullName evidence="1">Uncharacterized protein</fullName>
    </submittedName>
</protein>
<comment type="caution">
    <text evidence="1">The sequence shown here is derived from an EMBL/GenBank/DDBJ whole genome shotgun (WGS) entry which is preliminary data.</text>
</comment>
<reference evidence="1" key="1">
    <citation type="submission" date="2021-03" db="EMBL/GenBank/DDBJ databases">
        <title>Draft genome sequence of rust myrtle Austropuccinia psidii MF-1, a brazilian biotype.</title>
        <authorList>
            <person name="Quecine M.C."/>
            <person name="Pachon D.M.R."/>
            <person name="Bonatelli M.L."/>
            <person name="Correr F.H."/>
            <person name="Franceschini L.M."/>
            <person name="Leite T.F."/>
            <person name="Margarido G.R.A."/>
            <person name="Almeida C.A."/>
            <person name="Ferrarezi J.A."/>
            <person name="Labate C.A."/>
        </authorList>
    </citation>
    <scope>NUCLEOTIDE SEQUENCE</scope>
    <source>
        <strain evidence="1">MF-1</strain>
    </source>
</reference>
<dbReference type="AlphaFoldDB" id="A0A9Q3GK93"/>
<name>A0A9Q3GK93_9BASI</name>
<keyword evidence="2" id="KW-1185">Reference proteome</keyword>
<accession>A0A9Q3GK93</accession>
<gene>
    <name evidence="1" type="ORF">O181_009795</name>
</gene>
<dbReference type="Proteomes" id="UP000765509">
    <property type="component" value="Unassembled WGS sequence"/>
</dbReference>
<proteinExistence type="predicted"/>
<dbReference type="EMBL" id="AVOT02002355">
    <property type="protein sequence ID" value="MBW0470080.1"/>
    <property type="molecule type" value="Genomic_DNA"/>
</dbReference>
<organism evidence="1 2">
    <name type="scientific">Austropuccinia psidii MF-1</name>
    <dbReference type="NCBI Taxonomy" id="1389203"/>
    <lineage>
        <taxon>Eukaryota</taxon>
        <taxon>Fungi</taxon>
        <taxon>Dikarya</taxon>
        <taxon>Basidiomycota</taxon>
        <taxon>Pucciniomycotina</taxon>
        <taxon>Pucciniomycetes</taxon>
        <taxon>Pucciniales</taxon>
        <taxon>Sphaerophragmiaceae</taxon>
        <taxon>Austropuccinia</taxon>
    </lineage>
</organism>